<proteinExistence type="inferred from homology"/>
<comment type="subcellular location">
    <subcellularLocation>
        <location evidence="1">Mitochondrion</location>
    </subcellularLocation>
</comment>
<evidence type="ECO:0000256" key="6">
    <source>
        <dbReference type="ARBA" id="ARBA00023274"/>
    </source>
</evidence>
<sequence>MNSSLKLGATLTWSQVRRVSTTAPCLGKRNFRKFPVHNIRGSFHDRRRKDRVIETYGVREPSMSYRGPPIPEMIPELVVPDLTDCKLGPYVSYRAPDVCQGPFTARDLFDAVYSEAIAKDFQEGQADKSIRHLDAQPSPDEARLRARQTGSDIFPPLWKVRYLEEQE</sequence>
<dbReference type="GO" id="GO:0003735">
    <property type="term" value="F:structural constituent of ribosome"/>
    <property type="evidence" value="ECO:0007669"/>
    <property type="project" value="InterPro"/>
</dbReference>
<dbReference type="PANTHER" id="PTHR21338">
    <property type="entry name" value="MITOCHONDRIAL RIBOSOMAL PROTEIN L41"/>
    <property type="match status" value="1"/>
</dbReference>
<evidence type="ECO:0000313" key="7">
    <source>
        <dbReference type="EMBL" id="MAA20529.1"/>
    </source>
</evidence>
<evidence type="ECO:0000256" key="1">
    <source>
        <dbReference type="ARBA" id="ARBA00004173"/>
    </source>
</evidence>
<dbReference type="GO" id="GO:0005762">
    <property type="term" value="C:mitochondrial large ribosomal subunit"/>
    <property type="evidence" value="ECO:0007669"/>
    <property type="project" value="InterPro"/>
</dbReference>
<keyword evidence="3" id="KW-0809">Transit peptide</keyword>
<keyword evidence="5" id="KW-0496">Mitochondrion</keyword>
<organism evidence="7">
    <name type="scientific">Rhipicephalus zambeziensis</name>
    <dbReference type="NCBI Taxonomy" id="60191"/>
    <lineage>
        <taxon>Eukaryota</taxon>
        <taxon>Metazoa</taxon>
        <taxon>Ecdysozoa</taxon>
        <taxon>Arthropoda</taxon>
        <taxon>Chelicerata</taxon>
        <taxon>Arachnida</taxon>
        <taxon>Acari</taxon>
        <taxon>Parasitiformes</taxon>
        <taxon>Ixodida</taxon>
        <taxon>Ixodoidea</taxon>
        <taxon>Ixodidae</taxon>
        <taxon>Rhipicephalinae</taxon>
        <taxon>Rhipicephalus</taxon>
        <taxon>Rhipicephalus</taxon>
    </lineage>
</organism>
<evidence type="ECO:0000256" key="4">
    <source>
        <dbReference type="ARBA" id="ARBA00022980"/>
    </source>
</evidence>
<accession>A0A224YXS1</accession>
<evidence type="ECO:0000256" key="3">
    <source>
        <dbReference type="ARBA" id="ARBA00022946"/>
    </source>
</evidence>
<keyword evidence="6" id="KW-0687">Ribonucleoprotein</keyword>
<dbReference type="GO" id="GO:0006412">
    <property type="term" value="P:translation"/>
    <property type="evidence" value="ECO:0007669"/>
    <property type="project" value="TreeGrafter"/>
</dbReference>
<evidence type="ECO:0000256" key="5">
    <source>
        <dbReference type="ARBA" id="ARBA00023128"/>
    </source>
</evidence>
<dbReference type="InterPro" id="IPR019189">
    <property type="entry name" value="Ribosomal_mL41"/>
</dbReference>
<keyword evidence="4 7" id="KW-0689">Ribosomal protein</keyword>
<dbReference type="AlphaFoldDB" id="A0A224YXS1"/>
<dbReference type="PANTHER" id="PTHR21338:SF0">
    <property type="entry name" value="LARGE RIBOSOMAL SUBUNIT PROTEIN ML41"/>
    <property type="match status" value="1"/>
</dbReference>
<reference evidence="7" key="1">
    <citation type="journal article" date="2017" name="Parasit. Vectors">
        <title>Sialotranscriptomics of Rhipicephalus zambeziensis reveals intricate expression profiles of secretory proteins and suggests tight temporal transcriptional regulation during blood-feeding.</title>
        <authorList>
            <person name="de Castro M.H."/>
            <person name="de Klerk D."/>
            <person name="Pienaar R."/>
            <person name="Rees D.J.G."/>
            <person name="Mans B.J."/>
        </authorList>
    </citation>
    <scope>NUCLEOTIDE SEQUENCE</scope>
    <source>
        <tissue evidence="7">Salivary glands</tissue>
    </source>
</reference>
<dbReference type="EMBL" id="GFPF01009383">
    <property type="protein sequence ID" value="MAA20529.1"/>
    <property type="molecule type" value="Transcribed_RNA"/>
</dbReference>
<evidence type="ECO:0000256" key="2">
    <source>
        <dbReference type="ARBA" id="ARBA00010152"/>
    </source>
</evidence>
<dbReference type="Pfam" id="PF09809">
    <property type="entry name" value="MRP-L27"/>
    <property type="match status" value="1"/>
</dbReference>
<name>A0A224YXS1_9ACAR</name>
<protein>
    <submittedName>
        <fullName evidence="7">Large subunit ribosomal protein L41</fullName>
    </submittedName>
</protein>
<comment type="similarity">
    <text evidence="2">Belongs to the mitochondrion-specific ribosomal protein mL41 family.</text>
</comment>